<evidence type="ECO:0000313" key="3">
    <source>
        <dbReference type="Proteomes" id="UP001147733"/>
    </source>
</evidence>
<dbReference type="GeneID" id="81386293"/>
<evidence type="ECO:0008006" key="4">
    <source>
        <dbReference type="Google" id="ProtNLM"/>
    </source>
</evidence>
<sequence>MVGGDSVKKGKTLLFVFIHGFKGDDDTFNRFPGDIRTLLATNLPALNIQVAVYPKYETKGELKECVAKLRDWLQDTVIDLEVANETPSPTVDPSVHVILVGHSMGGILAAETLLLLANEQPIHAKPPGTSQSIDAPPIIEPDTFMFPHIQGVLAFDTPFLGIAPGVVSYGAEEHYRNATTAYNAFNEVAGIFGYGKKSESAGAPPAAEATKSLPSSTDAAATPSWQRWGKYAMYAGAAGAVAAGGAAALYSQRQNLSAGVNWVSSHLEFVGCLARSSDLRKRLEKLSNVENDRSIRCVNFFTCLGDGASSLVQNNAAGKTSFSQKIIRSNHRTFCTLPPDVESGVQNHHTRQPGLYWHKATNNRAGDEVKAHISMFSPKENPGYMTLVGQTGKLVIEMIDRSWRDPEAEPVDEDQGGPGQHSAGDESTDSDLVLIE</sequence>
<dbReference type="EMBL" id="JAPQKT010000007">
    <property type="protein sequence ID" value="KAJ5224705.1"/>
    <property type="molecule type" value="Genomic_DNA"/>
</dbReference>
<dbReference type="RefSeq" id="XP_056498677.1">
    <property type="nucleotide sequence ID" value="XM_056647126.1"/>
</dbReference>
<dbReference type="PANTHER" id="PTHR47842:SF1">
    <property type="entry name" value="DUF676 DOMAIN-CONTAINING PROTEIN"/>
    <property type="match status" value="1"/>
</dbReference>
<dbReference type="GO" id="GO:0017000">
    <property type="term" value="P:antibiotic biosynthetic process"/>
    <property type="evidence" value="ECO:0007669"/>
    <property type="project" value="UniProtKB-ARBA"/>
</dbReference>
<organism evidence="2 3">
    <name type="scientific">Penicillium citrinum</name>
    <dbReference type="NCBI Taxonomy" id="5077"/>
    <lineage>
        <taxon>Eukaryota</taxon>
        <taxon>Fungi</taxon>
        <taxon>Dikarya</taxon>
        <taxon>Ascomycota</taxon>
        <taxon>Pezizomycotina</taxon>
        <taxon>Eurotiomycetes</taxon>
        <taxon>Eurotiomycetidae</taxon>
        <taxon>Eurotiales</taxon>
        <taxon>Aspergillaceae</taxon>
        <taxon>Penicillium</taxon>
    </lineage>
</organism>
<dbReference type="SUPFAM" id="SSF53474">
    <property type="entry name" value="alpha/beta-Hydrolases"/>
    <property type="match status" value="1"/>
</dbReference>
<dbReference type="InterPro" id="IPR029058">
    <property type="entry name" value="AB_hydrolase_fold"/>
</dbReference>
<keyword evidence="3" id="KW-1185">Reference proteome</keyword>
<gene>
    <name evidence="2" type="ORF">N7469_008208</name>
</gene>
<dbReference type="OrthoDB" id="442243at2759"/>
<feature type="region of interest" description="Disordered" evidence="1">
    <location>
        <begin position="403"/>
        <end position="436"/>
    </location>
</feature>
<dbReference type="AlphaFoldDB" id="A0A9W9TKN0"/>
<evidence type="ECO:0000313" key="2">
    <source>
        <dbReference type="EMBL" id="KAJ5224705.1"/>
    </source>
</evidence>
<dbReference type="PANTHER" id="PTHR47842">
    <property type="entry name" value="EXPRESSED PROTEIN"/>
    <property type="match status" value="1"/>
</dbReference>
<dbReference type="GO" id="GO:0072330">
    <property type="term" value="P:monocarboxylic acid biosynthetic process"/>
    <property type="evidence" value="ECO:0007669"/>
    <property type="project" value="UniProtKB-ARBA"/>
</dbReference>
<dbReference type="Proteomes" id="UP001147733">
    <property type="component" value="Unassembled WGS sequence"/>
</dbReference>
<comment type="caution">
    <text evidence="2">The sequence shown here is derived from an EMBL/GenBank/DDBJ whole genome shotgun (WGS) entry which is preliminary data.</text>
</comment>
<reference evidence="2" key="2">
    <citation type="journal article" date="2023" name="IMA Fungus">
        <title>Comparative genomic study of the Penicillium genus elucidates a diverse pangenome and 15 lateral gene transfer events.</title>
        <authorList>
            <person name="Petersen C."/>
            <person name="Sorensen T."/>
            <person name="Nielsen M.R."/>
            <person name="Sondergaard T.E."/>
            <person name="Sorensen J.L."/>
            <person name="Fitzpatrick D.A."/>
            <person name="Frisvad J.C."/>
            <person name="Nielsen K.L."/>
        </authorList>
    </citation>
    <scope>NUCLEOTIDE SEQUENCE</scope>
    <source>
        <strain evidence="2">IBT 23319</strain>
    </source>
</reference>
<accession>A0A9W9TKN0</accession>
<dbReference type="Gene3D" id="3.40.50.1820">
    <property type="entry name" value="alpha/beta hydrolase"/>
    <property type="match status" value="1"/>
</dbReference>
<evidence type="ECO:0000256" key="1">
    <source>
        <dbReference type="SAM" id="MobiDB-lite"/>
    </source>
</evidence>
<reference evidence="2" key="1">
    <citation type="submission" date="2022-11" db="EMBL/GenBank/DDBJ databases">
        <authorList>
            <person name="Petersen C."/>
        </authorList>
    </citation>
    <scope>NUCLEOTIDE SEQUENCE</scope>
    <source>
        <strain evidence="2">IBT 23319</strain>
    </source>
</reference>
<protein>
    <recommendedName>
        <fullName evidence="4">DUF676 domain-containing protein</fullName>
    </recommendedName>
</protein>
<proteinExistence type="predicted"/>
<name>A0A9W9TKN0_PENCI</name>